<reference evidence="1 2" key="1">
    <citation type="submission" date="2021-02" db="EMBL/GenBank/DDBJ databases">
        <authorList>
            <person name="Jung H.S."/>
            <person name="Chun B.H."/>
            <person name="Jeon C.O."/>
        </authorList>
    </citation>
    <scope>NUCLEOTIDE SEQUENCE [LARGE SCALE GENOMIC DNA]</scope>
    <source>
        <strain evidence="1 2">LMG 25203</strain>
    </source>
</reference>
<comment type="caution">
    <text evidence="1">The sequence shown here is derived from an EMBL/GenBank/DDBJ whole genome shotgun (WGS) entry which is preliminary data.</text>
</comment>
<evidence type="ECO:0008006" key="3">
    <source>
        <dbReference type="Google" id="ProtNLM"/>
    </source>
</evidence>
<evidence type="ECO:0000313" key="1">
    <source>
        <dbReference type="EMBL" id="MBM6498003.1"/>
    </source>
</evidence>
<dbReference type="Proteomes" id="UP000759529">
    <property type="component" value="Unassembled WGS sequence"/>
</dbReference>
<organism evidence="1 2">
    <name type="scientific">Flavobacterium macrobrachii</name>
    <dbReference type="NCBI Taxonomy" id="591204"/>
    <lineage>
        <taxon>Bacteria</taxon>
        <taxon>Pseudomonadati</taxon>
        <taxon>Bacteroidota</taxon>
        <taxon>Flavobacteriia</taxon>
        <taxon>Flavobacteriales</taxon>
        <taxon>Flavobacteriaceae</taxon>
        <taxon>Flavobacterium</taxon>
    </lineage>
</organism>
<sequence>MTLSKENIISLLELNSLFAYDNLKQIEELNIDLKKEAECFFTGIINRHYILTKDLLILFKNKNSTYLGSQLILFRCIIDDFIHLTYIVNQIDSNEMMIKFNSDAYNKNFIRLKKLAVLNETKLDGKYPNYPTYKQIEELKESFKKQNNNAEYFINKEDFKLKTFDNMGNIIGKLNDENYAHKLRRAYYFWGHLSDFVHYSNFSFRLERKINPSQDNTYLMFAEIIQYSYQVIKTSFEYFERTYKIELIDKNKLYERYKDAEH</sequence>
<dbReference type="EMBL" id="JACSOD020000358">
    <property type="protein sequence ID" value="MBM6498003.1"/>
    <property type="molecule type" value="Genomic_DNA"/>
</dbReference>
<protein>
    <recommendedName>
        <fullName evidence="3">HEPN AbiU2-like domain-containing protein</fullName>
    </recommendedName>
</protein>
<dbReference type="RefSeq" id="WP_187658726.1">
    <property type="nucleotide sequence ID" value="NZ_JACSOD020000358.1"/>
</dbReference>
<proteinExistence type="predicted"/>
<accession>A0ABS2CSQ7</accession>
<evidence type="ECO:0000313" key="2">
    <source>
        <dbReference type="Proteomes" id="UP000759529"/>
    </source>
</evidence>
<gene>
    <name evidence="1" type="ORF">H9X54_001635</name>
</gene>
<name>A0ABS2CSQ7_9FLAO</name>
<keyword evidence="2" id="KW-1185">Reference proteome</keyword>